<dbReference type="InterPro" id="IPR027417">
    <property type="entry name" value="P-loop_NTPase"/>
</dbReference>
<dbReference type="SUPFAM" id="SSF52540">
    <property type="entry name" value="P-loop containing nucleoside triphosphate hydrolases"/>
    <property type="match status" value="1"/>
</dbReference>
<dbReference type="RefSeq" id="WP_046361172.1">
    <property type="nucleotide sequence ID" value="NZ_LAUZ02000007.1"/>
</dbReference>
<accession>A0A0M2K973</accession>
<reference evidence="1 2" key="1">
    <citation type="journal article" date="2015" name="Genome Announc.">
        <title>Draft Genome Sequence of Mycobacterium obuense Strain UC1, Isolated from Patient Sputum.</title>
        <authorList>
            <person name="Greninger A.L."/>
            <person name="Cunningham G."/>
            <person name="Hsu E.D."/>
            <person name="Yu J.M."/>
            <person name="Chiu C.Y."/>
            <person name="Miller S."/>
        </authorList>
    </citation>
    <scope>NUCLEOTIDE SEQUENCE [LARGE SCALE GENOMIC DNA]</scope>
    <source>
        <strain evidence="1 2">UC1</strain>
    </source>
</reference>
<gene>
    <name evidence="1" type="ORF">WN67_00830</name>
</gene>
<dbReference type="InterPro" id="IPR052922">
    <property type="entry name" value="Cytidylate_Kinase-2"/>
</dbReference>
<dbReference type="Gene3D" id="3.40.50.300">
    <property type="entry name" value="P-loop containing nucleotide triphosphate hydrolases"/>
    <property type="match status" value="1"/>
</dbReference>
<dbReference type="OrthoDB" id="3199600at2"/>
<dbReference type="Proteomes" id="UP000034150">
    <property type="component" value="Unassembled WGS sequence"/>
</dbReference>
<evidence type="ECO:0000313" key="2">
    <source>
        <dbReference type="Proteomes" id="UP000034150"/>
    </source>
</evidence>
<dbReference type="EMBL" id="LAUZ02000007">
    <property type="protein sequence ID" value="KKF03818.1"/>
    <property type="molecule type" value="Genomic_DNA"/>
</dbReference>
<protein>
    <submittedName>
        <fullName evidence="1">ATPase AAA</fullName>
    </submittedName>
</protein>
<organism evidence="1 2">
    <name type="scientific">Mycolicibacterium obuense</name>
    <dbReference type="NCBI Taxonomy" id="1807"/>
    <lineage>
        <taxon>Bacteria</taxon>
        <taxon>Bacillati</taxon>
        <taxon>Actinomycetota</taxon>
        <taxon>Actinomycetes</taxon>
        <taxon>Mycobacteriales</taxon>
        <taxon>Mycobacteriaceae</taxon>
        <taxon>Mycolicibacterium</taxon>
    </lineage>
</organism>
<name>A0A0M2K973_9MYCO</name>
<comment type="caution">
    <text evidence="1">The sequence shown here is derived from an EMBL/GenBank/DDBJ whole genome shotgun (WGS) entry which is preliminary data.</text>
</comment>
<evidence type="ECO:0000313" key="1">
    <source>
        <dbReference type="EMBL" id="KKF03818.1"/>
    </source>
</evidence>
<proteinExistence type="predicted"/>
<keyword evidence="2" id="KW-1185">Reference proteome</keyword>
<dbReference type="PANTHER" id="PTHR37816:SF1">
    <property type="entry name" value="TOXIN"/>
    <property type="match status" value="1"/>
</dbReference>
<sequence>MIALLGPLDPVPPTTRRILVTGSSGAGKSTLRETISTTLHLPTVEIDSLHHGPHWTPRPTFAADVDDFTSGPSWVVEWQYSQVRAMLLDRADVLVWLDHSRWTVTHRVVRRTLRRRIRRIELWNGNREPPLRTVFTDREHIIRWSWRTHRKRRCEALDVAHGAGGPLVVRLAGQHQVDTWVRGPLAQLAAHKPDAE</sequence>
<dbReference type="AlphaFoldDB" id="A0A0M2K973"/>
<dbReference type="PANTHER" id="PTHR37816">
    <property type="entry name" value="YALI0E33011P"/>
    <property type="match status" value="1"/>
</dbReference>
<dbReference type="PATRIC" id="fig|1807.13.peg.974"/>